<feature type="compositionally biased region" description="Polar residues" evidence="1">
    <location>
        <begin position="85"/>
        <end position="104"/>
    </location>
</feature>
<reference evidence="4 5" key="2">
    <citation type="submission" date="2024-07" db="EMBL/GenBank/DDBJ databases">
        <authorList>
            <person name="Akdeniz Z."/>
        </authorList>
    </citation>
    <scope>NUCLEOTIDE SEQUENCE [LARGE SCALE GENOMIC DNA]</scope>
</reference>
<keyword evidence="5" id="KW-1185">Reference proteome</keyword>
<dbReference type="Gene3D" id="3.30.1490.40">
    <property type="match status" value="1"/>
</dbReference>
<evidence type="ECO:0000259" key="2">
    <source>
        <dbReference type="PROSITE" id="PS50829"/>
    </source>
</evidence>
<feature type="compositionally biased region" description="Low complexity" evidence="1">
    <location>
        <begin position="378"/>
        <end position="391"/>
    </location>
</feature>
<evidence type="ECO:0000256" key="1">
    <source>
        <dbReference type="SAM" id="MobiDB-lite"/>
    </source>
</evidence>
<feature type="region of interest" description="Disordered" evidence="1">
    <location>
        <begin position="352"/>
        <end position="391"/>
    </location>
</feature>
<dbReference type="InterPro" id="IPR003169">
    <property type="entry name" value="GYF"/>
</dbReference>
<name>A0AA86N7F1_9EUKA</name>
<reference evidence="3" key="1">
    <citation type="submission" date="2023-06" db="EMBL/GenBank/DDBJ databases">
        <authorList>
            <person name="Kurt Z."/>
        </authorList>
    </citation>
    <scope>NUCLEOTIDE SEQUENCE</scope>
</reference>
<feature type="compositionally biased region" description="Polar residues" evidence="1">
    <location>
        <begin position="126"/>
        <end position="139"/>
    </location>
</feature>
<evidence type="ECO:0000313" key="4">
    <source>
        <dbReference type="EMBL" id="CAL6012044.1"/>
    </source>
</evidence>
<dbReference type="EMBL" id="CATOUU010000042">
    <property type="protein sequence ID" value="CAI9914101.1"/>
    <property type="molecule type" value="Genomic_DNA"/>
</dbReference>
<dbReference type="EMBL" id="CAXDID020000065">
    <property type="protein sequence ID" value="CAL6012044.1"/>
    <property type="molecule type" value="Genomic_DNA"/>
</dbReference>
<dbReference type="Proteomes" id="UP001642409">
    <property type="component" value="Unassembled WGS sequence"/>
</dbReference>
<comment type="caution">
    <text evidence="3">The sequence shown here is derived from an EMBL/GenBank/DDBJ whole genome shotgun (WGS) entry which is preliminary data.</text>
</comment>
<accession>A0AA86N7F1</accession>
<dbReference type="Pfam" id="PF02213">
    <property type="entry name" value="GYF"/>
    <property type="match status" value="1"/>
</dbReference>
<feature type="compositionally biased region" description="Low complexity" evidence="1">
    <location>
        <begin position="357"/>
        <end position="370"/>
    </location>
</feature>
<dbReference type="SUPFAM" id="SSF55277">
    <property type="entry name" value="GYF domain"/>
    <property type="match status" value="1"/>
</dbReference>
<sequence length="391" mass="45133">MIFIITKNNQYFISPLQTKPNQNAHEKQNNKTLQNEDVEQFYLKTQINEQKPTEQTCSTLNAEEITDQITDKVTTQYDALQTQNDGTHKNQVGQPQDQAQNEAQNNKKDQFKAQNKQNADQKDKSQNQQINLESAQNKSNPKETSDDLNTKENDSEPETAVIRKIKDQIVKVDIQELESVSRQKTEGIIEKPVGSDSWRYVDLNGQIQGPFSAKQMNKWNYKGKLPLNLHVSSGNYSYKLQAKDLLQQNFFRETEQQSKKVLNNLLKVDKHDDINVEDILRQQLQNTHAITTGTTAKTKQNVTKKTQLQIIQAELMNNENYVGNELNPEAENHKTNKPIQNKLEYFGDFQDKNLDIQPGQPQNQNQQEQYNRQENRNTETTLNNQTTNANN</sequence>
<protein>
    <submittedName>
        <fullName evidence="3">GYF domain</fullName>
    </submittedName>
    <submittedName>
        <fullName evidence="4">GYF_domain</fullName>
    </submittedName>
</protein>
<feature type="compositionally biased region" description="Basic and acidic residues" evidence="1">
    <location>
        <begin position="140"/>
        <end position="154"/>
    </location>
</feature>
<feature type="domain" description="GYF" evidence="2">
    <location>
        <begin position="195"/>
        <end position="246"/>
    </location>
</feature>
<dbReference type="SMART" id="SM00444">
    <property type="entry name" value="GYF"/>
    <property type="match status" value="1"/>
</dbReference>
<feature type="region of interest" description="Disordered" evidence="1">
    <location>
        <begin position="85"/>
        <end position="160"/>
    </location>
</feature>
<evidence type="ECO:0000313" key="3">
    <source>
        <dbReference type="EMBL" id="CAI9914101.1"/>
    </source>
</evidence>
<gene>
    <name evidence="3" type="ORF">HINF_LOCUS1746</name>
    <name evidence="4" type="ORF">HINF_LOCUS23116</name>
</gene>
<evidence type="ECO:0000313" key="5">
    <source>
        <dbReference type="Proteomes" id="UP001642409"/>
    </source>
</evidence>
<proteinExistence type="predicted"/>
<dbReference type="PROSITE" id="PS50829">
    <property type="entry name" value="GYF"/>
    <property type="match status" value="1"/>
</dbReference>
<organism evidence="3">
    <name type="scientific">Hexamita inflata</name>
    <dbReference type="NCBI Taxonomy" id="28002"/>
    <lineage>
        <taxon>Eukaryota</taxon>
        <taxon>Metamonada</taxon>
        <taxon>Diplomonadida</taxon>
        <taxon>Hexamitidae</taxon>
        <taxon>Hexamitinae</taxon>
        <taxon>Hexamita</taxon>
    </lineage>
</organism>
<dbReference type="AlphaFoldDB" id="A0AA86N7F1"/>
<dbReference type="InterPro" id="IPR035445">
    <property type="entry name" value="GYF-like_dom_sf"/>
</dbReference>